<dbReference type="AlphaFoldDB" id="A0A532UU07"/>
<dbReference type="EMBL" id="NJBN01000010">
    <property type="protein sequence ID" value="TKJ38401.1"/>
    <property type="molecule type" value="Genomic_DNA"/>
</dbReference>
<accession>A0A532UU07</accession>
<gene>
    <name evidence="1" type="ORF">CEE37_12845</name>
</gene>
<comment type="caution">
    <text evidence="1">The sequence shown here is derived from an EMBL/GenBank/DDBJ whole genome shotgun (WGS) entry which is preliminary data.</text>
</comment>
<evidence type="ECO:0000313" key="1">
    <source>
        <dbReference type="EMBL" id="TKJ38401.1"/>
    </source>
</evidence>
<reference evidence="1 2" key="1">
    <citation type="submission" date="2017-06" db="EMBL/GenBank/DDBJ databases">
        <title>Novel microbial phyla capable of carbon fixation and sulfur reduction in deep-sea sediments.</title>
        <authorList>
            <person name="Huang J."/>
            <person name="Baker B."/>
            <person name="Wang Y."/>
        </authorList>
    </citation>
    <scope>NUCLEOTIDE SEQUENCE [LARGE SCALE GENOMIC DNA]</scope>
    <source>
        <strain evidence="1">B3_LCP</strain>
    </source>
</reference>
<dbReference type="Proteomes" id="UP000319619">
    <property type="component" value="Unassembled WGS sequence"/>
</dbReference>
<evidence type="ECO:0008006" key="3">
    <source>
        <dbReference type="Google" id="ProtNLM"/>
    </source>
</evidence>
<evidence type="ECO:0000313" key="2">
    <source>
        <dbReference type="Proteomes" id="UP000319619"/>
    </source>
</evidence>
<protein>
    <recommendedName>
        <fullName evidence="3">DUF2007 domain-containing protein</fullName>
    </recommendedName>
</protein>
<organism evidence="1 2">
    <name type="scientific">candidate division LCP-89 bacterium B3_LCP</name>
    <dbReference type="NCBI Taxonomy" id="2012998"/>
    <lineage>
        <taxon>Bacteria</taxon>
        <taxon>Pseudomonadati</taxon>
        <taxon>Bacteria division LCP-89</taxon>
    </lineage>
</organism>
<proteinExistence type="predicted"/>
<sequence>MPFCPECRYEYLPEITQCPDCGSELVHELPEIRLQNQDVKWKSLPPVPGMVYAKMVTEVLDQREIPNYIQSLFGGGGLGVVTGGDFPGASAKIYVPEDFLAEAMAIRDEMMKEI</sequence>
<name>A0A532UU07_UNCL8</name>